<gene>
    <name evidence="3" type="ORF">IFM46972_09619</name>
</gene>
<keyword evidence="2" id="KW-1015">Disulfide bond</keyword>
<reference evidence="3 4" key="1">
    <citation type="submission" date="2020-01" db="EMBL/GenBank/DDBJ databases">
        <title>Draft genome sequence of Aspergillus udagawae IFM 46972.</title>
        <authorList>
            <person name="Takahashi H."/>
            <person name="Yaguchi T."/>
        </authorList>
    </citation>
    <scope>NUCLEOTIDE SEQUENCE [LARGE SCALE GENOMIC DNA]</scope>
    <source>
        <strain evidence="3 4">IFM 46972</strain>
    </source>
</reference>
<evidence type="ECO:0000313" key="3">
    <source>
        <dbReference type="EMBL" id="GFF52785.1"/>
    </source>
</evidence>
<dbReference type="Proteomes" id="UP000465221">
    <property type="component" value="Unassembled WGS sequence"/>
</dbReference>
<organism evidence="3 4">
    <name type="scientific">Aspergillus udagawae</name>
    <dbReference type="NCBI Taxonomy" id="91492"/>
    <lineage>
        <taxon>Eukaryota</taxon>
        <taxon>Fungi</taxon>
        <taxon>Dikarya</taxon>
        <taxon>Ascomycota</taxon>
        <taxon>Pezizomycotina</taxon>
        <taxon>Eurotiomycetes</taxon>
        <taxon>Eurotiomycetidae</taxon>
        <taxon>Eurotiales</taxon>
        <taxon>Aspergillaceae</taxon>
        <taxon>Aspergillus</taxon>
        <taxon>Aspergillus subgen. Fumigati</taxon>
    </lineage>
</organism>
<accession>A0A8H3XME3</accession>
<comment type="caution">
    <text evidence="3">The sequence shown here is derived from an EMBL/GenBank/DDBJ whole genome shotgun (WGS) entry which is preliminary data.</text>
</comment>
<dbReference type="EMBL" id="BLKC01000099">
    <property type="protein sequence ID" value="GFF52785.1"/>
    <property type="molecule type" value="Genomic_DNA"/>
</dbReference>
<evidence type="ECO:0008006" key="5">
    <source>
        <dbReference type="Google" id="ProtNLM"/>
    </source>
</evidence>
<dbReference type="Pfam" id="PF05254">
    <property type="entry name" value="UPF0203"/>
    <property type="match status" value="1"/>
</dbReference>
<evidence type="ECO:0000256" key="1">
    <source>
        <dbReference type="ARBA" id="ARBA00006196"/>
    </source>
</evidence>
<name>A0A8H3XME3_9EURO</name>
<evidence type="ECO:0000313" key="4">
    <source>
        <dbReference type="Proteomes" id="UP000465221"/>
    </source>
</evidence>
<protein>
    <recommendedName>
        <fullName evidence="5">Mitochondrial distribution and morphology protein 35</fullName>
    </recommendedName>
</protein>
<evidence type="ECO:0000256" key="2">
    <source>
        <dbReference type="ARBA" id="ARBA00023157"/>
    </source>
</evidence>
<dbReference type="AlphaFoldDB" id="A0A8H3XME3"/>
<dbReference type="InterPro" id="IPR007918">
    <property type="entry name" value="MDM35_apoptosis"/>
</dbReference>
<comment type="similarity">
    <text evidence="1">Belongs to the TRIAP1/MDM35 family.</text>
</comment>
<sequence>MRPPEEKTLTAYRDRSSHGISAIVSMYKFSTPKYLRGKTSSNECEELFSKYRSCLHKALKEKGIDTMVEEARKSTASESDADYLRKS</sequence>
<proteinExistence type="inferred from homology"/>